<dbReference type="Proteomes" id="UP000265520">
    <property type="component" value="Unassembled WGS sequence"/>
</dbReference>
<evidence type="ECO:0000313" key="3">
    <source>
        <dbReference type="Proteomes" id="UP000265520"/>
    </source>
</evidence>
<reference evidence="2 3" key="1">
    <citation type="journal article" date="2018" name="Front. Plant Sci.">
        <title>Red Clover (Trifolium pratense) and Zigzag Clover (T. medium) - A Picture of Genomic Similarities and Differences.</title>
        <authorList>
            <person name="Dluhosova J."/>
            <person name="Istvanek J."/>
            <person name="Nedelnik J."/>
            <person name="Repkova J."/>
        </authorList>
    </citation>
    <scope>NUCLEOTIDE SEQUENCE [LARGE SCALE GENOMIC DNA]</scope>
    <source>
        <strain evidence="3">cv. 10/8</strain>
        <tissue evidence="2">Leaf</tissue>
    </source>
</reference>
<feature type="compositionally biased region" description="Basic and acidic residues" evidence="1">
    <location>
        <begin position="16"/>
        <end position="25"/>
    </location>
</feature>
<keyword evidence="3" id="KW-1185">Reference proteome</keyword>
<dbReference type="AlphaFoldDB" id="A0A392V3V6"/>
<evidence type="ECO:0000313" key="2">
    <source>
        <dbReference type="EMBL" id="MCI81625.1"/>
    </source>
</evidence>
<name>A0A392V3V6_9FABA</name>
<dbReference type="EMBL" id="LXQA011023539">
    <property type="protein sequence ID" value="MCI81625.1"/>
    <property type="molecule type" value="Genomic_DNA"/>
</dbReference>
<protein>
    <submittedName>
        <fullName evidence="2">Uncharacterized protein</fullName>
    </submittedName>
</protein>
<proteinExistence type="predicted"/>
<feature type="compositionally biased region" description="Basic and acidic residues" evidence="1">
    <location>
        <begin position="1"/>
        <end position="10"/>
    </location>
</feature>
<feature type="non-terminal residue" evidence="2">
    <location>
        <position position="25"/>
    </location>
</feature>
<comment type="caution">
    <text evidence="2">The sequence shown here is derived from an EMBL/GenBank/DDBJ whole genome shotgun (WGS) entry which is preliminary data.</text>
</comment>
<evidence type="ECO:0000256" key="1">
    <source>
        <dbReference type="SAM" id="MobiDB-lite"/>
    </source>
</evidence>
<accession>A0A392V3V6</accession>
<sequence>MTPRSMEHIDFTSVEKNLERRRAKK</sequence>
<feature type="region of interest" description="Disordered" evidence="1">
    <location>
        <begin position="1"/>
        <end position="25"/>
    </location>
</feature>
<organism evidence="2 3">
    <name type="scientific">Trifolium medium</name>
    <dbReference type="NCBI Taxonomy" id="97028"/>
    <lineage>
        <taxon>Eukaryota</taxon>
        <taxon>Viridiplantae</taxon>
        <taxon>Streptophyta</taxon>
        <taxon>Embryophyta</taxon>
        <taxon>Tracheophyta</taxon>
        <taxon>Spermatophyta</taxon>
        <taxon>Magnoliopsida</taxon>
        <taxon>eudicotyledons</taxon>
        <taxon>Gunneridae</taxon>
        <taxon>Pentapetalae</taxon>
        <taxon>rosids</taxon>
        <taxon>fabids</taxon>
        <taxon>Fabales</taxon>
        <taxon>Fabaceae</taxon>
        <taxon>Papilionoideae</taxon>
        <taxon>50 kb inversion clade</taxon>
        <taxon>NPAAA clade</taxon>
        <taxon>Hologalegina</taxon>
        <taxon>IRL clade</taxon>
        <taxon>Trifolieae</taxon>
        <taxon>Trifolium</taxon>
    </lineage>
</organism>